<dbReference type="InterPro" id="IPR014718">
    <property type="entry name" value="GH-type_carb-bd"/>
</dbReference>
<protein>
    <recommendedName>
        <fullName evidence="2">DUF4432 domain-containing protein</fullName>
    </recommendedName>
</protein>
<reference evidence="1" key="1">
    <citation type="submission" date="2018-05" db="EMBL/GenBank/DDBJ databases">
        <authorList>
            <person name="Lanie J.A."/>
            <person name="Ng W.-L."/>
            <person name="Kazmierczak K.M."/>
            <person name="Andrzejewski T.M."/>
            <person name="Davidsen T.M."/>
            <person name="Wayne K.J."/>
            <person name="Tettelin H."/>
            <person name="Glass J.I."/>
            <person name="Rusch D."/>
            <person name="Podicherti R."/>
            <person name="Tsui H.-C.T."/>
            <person name="Winkler M.E."/>
        </authorList>
    </citation>
    <scope>NUCLEOTIDE SEQUENCE</scope>
</reference>
<dbReference type="Gene3D" id="2.70.98.10">
    <property type="match status" value="1"/>
</dbReference>
<dbReference type="InterPro" id="IPR027839">
    <property type="entry name" value="DUF4432"/>
</dbReference>
<accession>A0A382K428</accession>
<evidence type="ECO:0000313" key="1">
    <source>
        <dbReference type="EMBL" id="SVC18263.1"/>
    </source>
</evidence>
<dbReference type="AlphaFoldDB" id="A0A382K428"/>
<organism evidence="1">
    <name type="scientific">marine metagenome</name>
    <dbReference type="NCBI Taxonomy" id="408172"/>
    <lineage>
        <taxon>unclassified sequences</taxon>
        <taxon>metagenomes</taxon>
        <taxon>ecological metagenomes</taxon>
    </lineage>
</organism>
<dbReference type="GO" id="GO:0030246">
    <property type="term" value="F:carbohydrate binding"/>
    <property type="evidence" value="ECO:0007669"/>
    <property type="project" value="InterPro"/>
</dbReference>
<proteinExistence type="predicted"/>
<name>A0A382K428_9ZZZZ</name>
<dbReference type="CDD" id="cd09023">
    <property type="entry name" value="Aldose_epim_Ec_c4013"/>
    <property type="match status" value="1"/>
</dbReference>
<feature type="non-terminal residue" evidence="1">
    <location>
        <position position="1"/>
    </location>
</feature>
<dbReference type="Pfam" id="PF14486">
    <property type="entry name" value="DUF4432"/>
    <property type="match status" value="1"/>
</dbReference>
<sequence>AKWHIRKRILQGGKQEGVEIIEVDNGKLRFRVIPTRGMGILDVNLGDVRLGWDSPIKEVVHPKFINLESRGGLGWIEGFNEWMARCGLEYAGHPGKDTFITNTGDKGEMDLTLHGKISNIPASEVIVTVDREAPYTIRVRGRVDERVFFGPKLELWTEISTVPGSNTFMITDTLTNRGSEPQEFMLIYHANYGSPLLGKGAKLVVAAERVAPFNDHAAKAVNRWNTYAAPKSGFVEEVYQIFPYADKAGRTTIQLQNAKGDRGVSMNWSLKELPYLTQWKNTVAKTDGFVTGLEPGTSFPHNRKWERAKGRVSKLQPGQSRSFAIAFGVQTTAIEVAAVGKRINALKGGRKTTVLMKPEKDPFPEIE</sequence>
<gene>
    <name evidence="1" type="ORF">METZ01_LOCUS271117</name>
</gene>
<dbReference type="EMBL" id="UINC01077800">
    <property type="protein sequence ID" value="SVC18263.1"/>
    <property type="molecule type" value="Genomic_DNA"/>
</dbReference>
<evidence type="ECO:0008006" key="2">
    <source>
        <dbReference type="Google" id="ProtNLM"/>
    </source>
</evidence>